<dbReference type="InterPro" id="IPR002575">
    <property type="entry name" value="Aminoglycoside_PTrfase"/>
</dbReference>
<dbReference type="EMBL" id="ML996089">
    <property type="protein sequence ID" value="KAF2150392.1"/>
    <property type="molecule type" value="Genomic_DNA"/>
</dbReference>
<name>A0A9P4IYZ4_9PEZI</name>
<feature type="region of interest" description="Disordered" evidence="1">
    <location>
        <begin position="1"/>
        <end position="23"/>
    </location>
</feature>
<evidence type="ECO:0000313" key="3">
    <source>
        <dbReference type="EMBL" id="KAF2150392.1"/>
    </source>
</evidence>
<dbReference type="SUPFAM" id="SSF56112">
    <property type="entry name" value="Protein kinase-like (PK-like)"/>
    <property type="match status" value="1"/>
</dbReference>
<reference evidence="3" key="1">
    <citation type="journal article" date="2020" name="Stud. Mycol.">
        <title>101 Dothideomycetes genomes: a test case for predicting lifestyles and emergence of pathogens.</title>
        <authorList>
            <person name="Haridas S."/>
            <person name="Albert R."/>
            <person name="Binder M."/>
            <person name="Bloem J."/>
            <person name="Labutti K."/>
            <person name="Salamov A."/>
            <person name="Andreopoulos B."/>
            <person name="Baker S."/>
            <person name="Barry K."/>
            <person name="Bills G."/>
            <person name="Bluhm B."/>
            <person name="Cannon C."/>
            <person name="Castanera R."/>
            <person name="Culley D."/>
            <person name="Daum C."/>
            <person name="Ezra D."/>
            <person name="Gonzalez J."/>
            <person name="Henrissat B."/>
            <person name="Kuo A."/>
            <person name="Liang C."/>
            <person name="Lipzen A."/>
            <person name="Lutzoni F."/>
            <person name="Magnuson J."/>
            <person name="Mondo S."/>
            <person name="Nolan M."/>
            <person name="Ohm R."/>
            <person name="Pangilinan J."/>
            <person name="Park H.-J."/>
            <person name="Ramirez L."/>
            <person name="Alfaro M."/>
            <person name="Sun H."/>
            <person name="Tritt A."/>
            <person name="Yoshinaga Y."/>
            <person name="Zwiers L.-H."/>
            <person name="Turgeon B."/>
            <person name="Goodwin S."/>
            <person name="Spatafora J."/>
            <person name="Crous P."/>
            <person name="Grigoriev I."/>
        </authorList>
    </citation>
    <scope>NUCLEOTIDE SEQUENCE</scope>
    <source>
        <strain evidence="3">CBS 260.36</strain>
    </source>
</reference>
<dbReference type="Proteomes" id="UP000799439">
    <property type="component" value="Unassembled WGS sequence"/>
</dbReference>
<keyword evidence="3" id="KW-0808">Transferase</keyword>
<proteinExistence type="predicted"/>
<dbReference type="AlphaFoldDB" id="A0A9P4IYZ4"/>
<sequence length="390" mass="44373">MSKRKLTEQEAAEKPSKVRTIRPDYNTPAAKWNRGHFSELQKLMMNDPEADMRMELPLSYSRTLLLWKDNVIRTPAQAKADHKPHPKSDPRLYMDATGPCNVIHAPSSTLESLLPIRDTLSEAIIDLLDAGEVLHTFGSRMVLRVGPTVVAKISCTDRALSAEYEALVYLAANLPSLPVPKPHGMVDFGPRRVLFTDFVPGQTMEATWPSLSVEEKIGLSKDLDRMFVALRELPMPEGEVLGSLDGSGCVDNRRFERRNEEPIVTVKEFVDHYFQGYRGSAPTYTKLMRSLLPGDAEDAKVVFTHSDLRPANIMVQRIEGEEGKWEITGVIDWESSGWYPEWWEAAKMTNCMIAGDRWNWYEYLPECCGPTKYSGYWLLDRVWDRTMQNS</sequence>
<gene>
    <name evidence="3" type="ORF">K461DRAFT_176008</name>
</gene>
<accession>A0A9P4IYZ4</accession>
<dbReference type="OrthoDB" id="4177236at2759"/>
<comment type="caution">
    <text evidence="3">The sequence shown here is derived from an EMBL/GenBank/DDBJ whole genome shotgun (WGS) entry which is preliminary data.</text>
</comment>
<dbReference type="CDD" id="cd05120">
    <property type="entry name" value="APH_ChoK_like"/>
    <property type="match status" value="1"/>
</dbReference>
<feature type="domain" description="Aminoglycoside phosphotransferase" evidence="2">
    <location>
        <begin position="140"/>
        <end position="357"/>
    </location>
</feature>
<evidence type="ECO:0000259" key="2">
    <source>
        <dbReference type="Pfam" id="PF01636"/>
    </source>
</evidence>
<keyword evidence="4" id="KW-1185">Reference proteome</keyword>
<evidence type="ECO:0000256" key="1">
    <source>
        <dbReference type="SAM" id="MobiDB-lite"/>
    </source>
</evidence>
<dbReference type="GO" id="GO:0016301">
    <property type="term" value="F:kinase activity"/>
    <property type="evidence" value="ECO:0007669"/>
    <property type="project" value="UniProtKB-KW"/>
</dbReference>
<dbReference type="PANTHER" id="PTHR21310">
    <property type="entry name" value="AMINOGLYCOSIDE PHOSPHOTRANSFERASE-RELATED-RELATED"/>
    <property type="match status" value="1"/>
</dbReference>
<keyword evidence="3" id="KW-0418">Kinase</keyword>
<evidence type="ECO:0000313" key="4">
    <source>
        <dbReference type="Proteomes" id="UP000799439"/>
    </source>
</evidence>
<dbReference type="InterPro" id="IPR011009">
    <property type="entry name" value="Kinase-like_dom_sf"/>
</dbReference>
<protein>
    <submittedName>
        <fullName evidence="3">Kinase-like protein</fullName>
    </submittedName>
</protein>
<dbReference type="Pfam" id="PF01636">
    <property type="entry name" value="APH"/>
    <property type="match status" value="1"/>
</dbReference>
<feature type="compositionally biased region" description="Basic and acidic residues" evidence="1">
    <location>
        <begin position="1"/>
        <end position="16"/>
    </location>
</feature>
<dbReference type="PANTHER" id="PTHR21310:SF15">
    <property type="entry name" value="AMINOGLYCOSIDE PHOSPHOTRANSFERASE DOMAIN-CONTAINING PROTEIN"/>
    <property type="match status" value="1"/>
</dbReference>
<dbReference type="Gene3D" id="3.90.1200.10">
    <property type="match status" value="1"/>
</dbReference>
<dbReference type="InterPro" id="IPR051678">
    <property type="entry name" value="AGP_Transferase"/>
</dbReference>
<organism evidence="3 4">
    <name type="scientific">Myriangium duriaei CBS 260.36</name>
    <dbReference type="NCBI Taxonomy" id="1168546"/>
    <lineage>
        <taxon>Eukaryota</taxon>
        <taxon>Fungi</taxon>
        <taxon>Dikarya</taxon>
        <taxon>Ascomycota</taxon>
        <taxon>Pezizomycotina</taxon>
        <taxon>Dothideomycetes</taxon>
        <taxon>Dothideomycetidae</taxon>
        <taxon>Myriangiales</taxon>
        <taxon>Myriangiaceae</taxon>
        <taxon>Myriangium</taxon>
    </lineage>
</organism>